<evidence type="ECO:0000256" key="1">
    <source>
        <dbReference type="ARBA" id="ARBA00008005"/>
    </source>
</evidence>
<organism evidence="4">
    <name type="scientific">uncultured Pleomorphomonas sp</name>
    <dbReference type="NCBI Taxonomy" id="442121"/>
    <lineage>
        <taxon>Bacteria</taxon>
        <taxon>Pseudomonadati</taxon>
        <taxon>Pseudomonadota</taxon>
        <taxon>Alphaproteobacteria</taxon>
        <taxon>Hyphomicrobiales</taxon>
        <taxon>Pleomorphomonadaceae</taxon>
        <taxon>Pleomorphomonas</taxon>
        <taxon>environmental samples</taxon>
    </lineage>
</organism>
<reference evidence="4" key="1">
    <citation type="submission" date="2016-08" db="EMBL/GenBank/DDBJ databases">
        <authorList>
            <person name="Seilhamer J.J."/>
        </authorList>
    </citation>
    <scope>NUCLEOTIDE SEQUENCE</scope>
    <source>
        <strain evidence="4">86</strain>
    </source>
</reference>
<accession>A0A212LR43</accession>
<dbReference type="Pfam" id="PF17482">
    <property type="entry name" value="Phage_sheath_1C"/>
    <property type="match status" value="1"/>
</dbReference>
<dbReference type="InterPro" id="IPR020287">
    <property type="entry name" value="Tail_sheath_C"/>
</dbReference>
<evidence type="ECO:0000259" key="3">
    <source>
        <dbReference type="Pfam" id="PF17482"/>
    </source>
</evidence>
<dbReference type="PANTHER" id="PTHR35861">
    <property type="match status" value="1"/>
</dbReference>
<dbReference type="PANTHER" id="PTHR35861:SF1">
    <property type="entry name" value="PHAGE TAIL SHEATH PROTEIN"/>
    <property type="match status" value="1"/>
</dbReference>
<name>A0A212LR43_9HYPH</name>
<feature type="domain" description="Tail sheath protein C-terminal" evidence="3">
    <location>
        <begin position="362"/>
        <end position="459"/>
    </location>
</feature>
<protein>
    <submittedName>
        <fullName evidence="4">Phage tail sheath protein FI</fullName>
    </submittedName>
</protein>
<dbReference type="EMBL" id="FMJD01000013">
    <property type="protein sequence ID" value="SCM79987.1"/>
    <property type="molecule type" value="Genomic_DNA"/>
</dbReference>
<evidence type="ECO:0000259" key="2">
    <source>
        <dbReference type="Pfam" id="PF04984"/>
    </source>
</evidence>
<comment type="similarity">
    <text evidence="1">Belongs to the myoviridae tail sheath protein family.</text>
</comment>
<sequence length="488" mass="51418">MATDIYLHGIETTEEDSSPRAATTIDTGVIALIGTAPDANETDWPLDTAIAVLGSGADRTTLGHTGTLYDALDGIFDQSSKVSQTIVLVRVEEGEDVWETMGNIIGDQATRTGMYALLDAPTTLNLKPKLLIAPGFTSQRPSTGIASIAVGGTGGVGYTSVPDVAITGDGHGAKATAVIDSSTGKVTAIKVDNPGVGFTTATVTLTGGGATTQATATATIGAAANPVAVELLILARKFRAGVIKAAPATTYAAAIADRNDYDSDRMLIVEPMVKVYKDSEVVNQPPEARIAGLQANVDYTEGFWVSPSNHVVQGVVGTSRAIEHSINDASVESQRLNKNQVACVVRSPSGGFKLWGSRVPSSDSLKQFWSVRRAHDTIIDSVELACEPYIDKPFGLQNLVDIAETVNRGLRRWAGLGATLGGRVWLDPDLNTAETWVNGHLYINYDAEAPAPIEHITFVFSRNTGYYDTLAANAVKEIARLTSAAISS</sequence>
<dbReference type="RefSeq" id="WP_288198850.1">
    <property type="nucleotide sequence ID" value="NZ_LT608334.1"/>
</dbReference>
<gene>
    <name evidence="4" type="primary">gpFI</name>
    <name evidence="4" type="ORF">KL86PLE_90743</name>
</gene>
<proteinExistence type="inferred from homology"/>
<dbReference type="Pfam" id="PF04984">
    <property type="entry name" value="Phage_sheath_1"/>
    <property type="match status" value="1"/>
</dbReference>
<feature type="domain" description="Tail sheath protein subtilisin-like" evidence="2">
    <location>
        <begin position="236"/>
        <end position="358"/>
    </location>
</feature>
<dbReference type="InterPro" id="IPR052042">
    <property type="entry name" value="Tail_sheath_structural"/>
</dbReference>
<evidence type="ECO:0000313" key="4">
    <source>
        <dbReference type="EMBL" id="SCM79987.1"/>
    </source>
</evidence>
<dbReference type="AlphaFoldDB" id="A0A212LR43"/>
<dbReference type="InterPro" id="IPR035089">
    <property type="entry name" value="Phage_sheath_subtilisin"/>
</dbReference>